<keyword evidence="1" id="KW-0808">Transferase</keyword>
<dbReference type="GO" id="GO:0008168">
    <property type="term" value="F:methyltransferase activity"/>
    <property type="evidence" value="ECO:0007669"/>
    <property type="project" value="UniProtKB-KW"/>
</dbReference>
<evidence type="ECO:0000259" key="2">
    <source>
        <dbReference type="Pfam" id="PF13649"/>
    </source>
</evidence>
<dbReference type="SUPFAM" id="SSF53335">
    <property type="entry name" value="S-adenosyl-L-methionine-dependent methyltransferases"/>
    <property type="match status" value="1"/>
</dbReference>
<proteinExistence type="predicted"/>
<evidence type="ECO:0000256" key="1">
    <source>
        <dbReference type="ARBA" id="ARBA00022679"/>
    </source>
</evidence>
<dbReference type="EMBL" id="BAAANF010000020">
    <property type="protein sequence ID" value="GAA1706390.1"/>
    <property type="molecule type" value="Genomic_DNA"/>
</dbReference>
<feature type="domain" description="Methyltransferase" evidence="2">
    <location>
        <begin position="59"/>
        <end position="150"/>
    </location>
</feature>
<dbReference type="GO" id="GO:0032259">
    <property type="term" value="P:methylation"/>
    <property type="evidence" value="ECO:0007669"/>
    <property type="project" value="UniProtKB-KW"/>
</dbReference>
<dbReference type="CDD" id="cd02440">
    <property type="entry name" value="AdoMet_MTases"/>
    <property type="match status" value="1"/>
</dbReference>
<dbReference type="InterPro" id="IPR041698">
    <property type="entry name" value="Methyltransf_25"/>
</dbReference>
<dbReference type="PANTHER" id="PTHR43861">
    <property type="entry name" value="TRANS-ACONITATE 2-METHYLTRANSFERASE-RELATED"/>
    <property type="match status" value="1"/>
</dbReference>
<comment type="caution">
    <text evidence="3">The sequence shown here is derived from an EMBL/GenBank/DDBJ whole genome shotgun (WGS) entry which is preliminary data.</text>
</comment>
<organism evidence="3 4">
    <name type="scientific">Kribbella yunnanensis</name>
    <dbReference type="NCBI Taxonomy" id="190194"/>
    <lineage>
        <taxon>Bacteria</taxon>
        <taxon>Bacillati</taxon>
        <taxon>Actinomycetota</taxon>
        <taxon>Actinomycetes</taxon>
        <taxon>Propionibacteriales</taxon>
        <taxon>Kribbellaceae</taxon>
        <taxon>Kribbella</taxon>
    </lineage>
</organism>
<protein>
    <submittedName>
        <fullName evidence="3">Class I SAM-dependent methyltransferase</fullName>
    </submittedName>
</protein>
<dbReference type="Gene3D" id="3.40.50.150">
    <property type="entry name" value="Vaccinia Virus protein VP39"/>
    <property type="match status" value="1"/>
</dbReference>
<dbReference type="InterPro" id="IPR029063">
    <property type="entry name" value="SAM-dependent_MTases_sf"/>
</dbReference>
<evidence type="ECO:0000313" key="3">
    <source>
        <dbReference type="EMBL" id="GAA1706390.1"/>
    </source>
</evidence>
<reference evidence="4" key="1">
    <citation type="journal article" date="2019" name="Int. J. Syst. Evol. Microbiol.">
        <title>The Global Catalogue of Microorganisms (GCM) 10K type strain sequencing project: providing services to taxonomists for standard genome sequencing and annotation.</title>
        <authorList>
            <consortium name="The Broad Institute Genomics Platform"/>
            <consortium name="The Broad Institute Genome Sequencing Center for Infectious Disease"/>
            <person name="Wu L."/>
            <person name="Ma J."/>
        </authorList>
    </citation>
    <scope>NUCLEOTIDE SEQUENCE [LARGE SCALE GENOMIC DNA]</scope>
    <source>
        <strain evidence="4">JCM 14307</strain>
    </source>
</reference>
<keyword evidence="3" id="KW-0489">Methyltransferase</keyword>
<sequence length="220" mass="23908">MSGTDPPNLSYMDNDEAKDLVRRGYDELSSRYDEAFGGETKYADWLQLLLTELPDRAQVLDLGCGSGVPVAKVLAEAGHIVTGVDISEVQVARASERVPAATFLQADATTLDLPADSFDAILSFYALIHIPLDEQEALLQRIGTWLRPGGTFVATIGAAAWTGSEQHWLGGDVPMWWSQADTATTRTWIENAGLVIDHEEFVPEGDSGHTLIWAGRPGPR</sequence>
<name>A0ABP4UM26_9ACTN</name>
<dbReference type="Pfam" id="PF13649">
    <property type="entry name" value="Methyltransf_25"/>
    <property type="match status" value="1"/>
</dbReference>
<evidence type="ECO:0000313" key="4">
    <source>
        <dbReference type="Proteomes" id="UP001500280"/>
    </source>
</evidence>
<dbReference type="Proteomes" id="UP001500280">
    <property type="component" value="Unassembled WGS sequence"/>
</dbReference>
<keyword evidence="4" id="KW-1185">Reference proteome</keyword>
<accession>A0ABP4UM26</accession>
<gene>
    <name evidence="3" type="ORF">GCM10009745_62830</name>
</gene>